<geneLocation type="plasmid" evidence="1">
    <name>Rts1</name>
</geneLocation>
<sequence>MIAWCKDILERRKLTRVKSNNEGGNVTSLMTASALPRHDRYARSSLTADLQLS</sequence>
<reference evidence="1" key="3">
    <citation type="journal article" date="1984" name="J. Bacteriol.">
        <title>Complete nucleotide sequence of mini-Rts1 and its copy mutant.</title>
        <authorList>
            <person name="Kamio Y."/>
            <person name="Tabuchi A."/>
            <person name="Itoh Y."/>
            <person name="Katagiri H."/>
            <person name="Terawaki Y."/>
        </authorList>
    </citation>
    <scope>NUCLEOTIDE SEQUENCE</scope>
    <source>
        <strain evidence="1">UR-75</strain>
        <plasmid evidence="1">Rts1</plasmid>
    </source>
</reference>
<accession>Q8KK94</accession>
<reference evidence="1" key="8">
    <citation type="journal article" date="1994" name="J. Mol. Biol.">
        <title>Molecular cloning and expression of a novel hydroxymethylcytosine-specific restriction enzyme (PvuRts1I) modulated by glucosylation of DNA.</title>
        <authorList>
            <person name="Janosi L."/>
            <person name="Yonemitsu H."/>
            <person name="Hong H."/>
            <person name="Kaji A."/>
        </authorList>
    </citation>
    <scope>NUCLEOTIDE SEQUENCE</scope>
    <source>
        <strain evidence="1">UR-75</strain>
        <plasmid evidence="1">Rts1</plasmid>
    </source>
</reference>
<reference evidence="1" key="10">
    <citation type="journal article" date="2002" name="J. Bacteriol.">
        <title>Complete nucleotide sequence of plasmid Rts1: implications for evolution of large plasmid Genomes.</title>
        <authorList>
            <person name="Murata T."/>
            <person name="Ohnishi M."/>
            <person name="Ara T."/>
            <person name="Kaneko J."/>
            <person name="Han C.-G."/>
            <person name="Li Y.F."/>
            <person name="Takashima K."/>
            <person name="Nojima H."/>
            <person name="Nakayama K."/>
            <person name="Kaji A."/>
            <person name="Kamio Y."/>
            <person name="Miki T."/>
            <person name="Mori H."/>
            <person name="Ohtsubo E."/>
            <person name="Terawaki Y."/>
            <person name="Hayashi T."/>
        </authorList>
    </citation>
    <scope>NUCLEOTIDE SEQUENCE</scope>
    <source>
        <strain evidence="1">UR-75</strain>
        <plasmid evidence="1">Rts1</plasmid>
    </source>
</reference>
<reference evidence="1" key="5">
    <citation type="journal article" date="1988" name="J. Bacteriol.">
        <title>Nucleotide sequence of an Rts1 fragment causing temperature-dependent instability.</title>
        <authorList>
            <person name="Tanaka M."/>
            <person name="Okawa N."/>
            <person name="Mori K."/>
            <person name="Suyama Y."/>
            <person name="Kaji A."/>
        </authorList>
    </citation>
    <scope>NUCLEOTIDE SEQUENCE</scope>
    <source>
        <strain evidence="1">UR-75</strain>
        <plasmid evidence="1">Rts1</plasmid>
    </source>
</reference>
<reference evidence="1" key="2">
    <citation type="journal article" date="1983" name="J. Bacteriol.">
        <title>Nucleotide sequence of an incompatibility region of mini-Rts1 that contains five direct repeats.</title>
        <authorList>
            <person name="Kamio Y."/>
            <person name="Terawaki Y."/>
        </authorList>
    </citation>
    <scope>NUCLEOTIDE SEQUENCE</scope>
    <source>
        <strain evidence="1">UR-75</strain>
        <plasmid evidence="1">Rts1</plasmid>
    </source>
</reference>
<name>Q8KK94_PROVU</name>
<organism evidence="1">
    <name type="scientific">Proteus vulgaris</name>
    <dbReference type="NCBI Taxonomy" id="585"/>
    <lineage>
        <taxon>Bacteria</taxon>
        <taxon>Pseudomonadati</taxon>
        <taxon>Pseudomonadota</taxon>
        <taxon>Gammaproteobacteria</taxon>
        <taxon>Enterobacterales</taxon>
        <taxon>Morganellaceae</taxon>
        <taxon>Proteus</taxon>
    </lineage>
</organism>
<gene>
    <name evidence="1" type="primary">orf39</name>
</gene>
<dbReference type="AlphaFoldDB" id="Q8KK94"/>
<evidence type="ECO:0000313" key="1">
    <source>
        <dbReference type="EMBL" id="BAB93602.1"/>
    </source>
</evidence>
<reference evidence="1" key="1">
    <citation type="journal article" date="1968" name="Nature">
        <title>Temperature sensitivity of cell growth in Escherichia coli associated with the temperature sensitive R(KM) factor.</title>
        <authorList>
            <person name="Terawaki Y."/>
            <person name="Kakizawa Y."/>
            <person name="Takayasu H."/>
            <person name="Yoshikawa M."/>
        </authorList>
    </citation>
    <scope>NUCLEOTIDE SEQUENCE</scope>
    <source>
        <strain evidence="1">UR-75</strain>
        <plasmid evidence="1">Rts1</plasmid>
    </source>
</reference>
<reference evidence="1" key="7">
    <citation type="journal article" date="1991" name="J. Bacteriol.">
        <title>Three short fragments of Rts1 DNA are responsible for the temperature-sensitive growth phenotype (Tsg) of host bacteria.</title>
        <authorList>
            <person name="Mochida S."/>
            <person name="Tsuchiya H."/>
            <person name="Mori K."/>
            <person name="Kaji A."/>
        </authorList>
    </citation>
    <scope>NUCLEOTIDE SEQUENCE</scope>
    <source>
        <strain evidence="1">UR-75</strain>
        <plasmid evidence="1">Rts1</plasmid>
    </source>
</reference>
<protein>
    <submittedName>
        <fullName evidence="1">Uncharacterized protein</fullName>
    </submittedName>
</protein>
<dbReference type="EMBL" id="AP004237">
    <property type="protein sequence ID" value="BAB93602.1"/>
    <property type="molecule type" value="Genomic_DNA"/>
</dbReference>
<reference evidence="1" key="4">
    <citation type="journal article" date="1985" name="J. Bacteriol.">
        <title>Organization of the Tn6-related kanamycin resistance transposon Tn2680 carrying two copies of IS26 and an IS903 variant, IS903. B.</title>
        <authorList>
            <person name="Mollet B."/>
            <person name="Clerget M."/>
            <person name="Meyer J."/>
            <person name="Iida S."/>
        </authorList>
    </citation>
    <scope>NUCLEOTIDE SEQUENCE</scope>
    <source>
        <strain evidence="1">UR-75</strain>
        <plasmid evidence="1">Rts1</plasmid>
    </source>
</reference>
<reference evidence="1" key="9">
    <citation type="journal article" date="1996" name="Biochem. Biophys. Res. Commun.">
        <title>A new plasmid-encoded proteic killer gene system: cloning, sequencing, and analyzing hig locus of plasmid Rts1.</title>
        <authorList>
            <person name="Tian Q.B."/>
            <person name="Ohnishi M."/>
            <person name="Tabuchi A."/>
            <person name="Terawaki Y."/>
        </authorList>
    </citation>
    <scope>NUCLEOTIDE SEQUENCE</scope>
    <source>
        <strain evidence="1">UR-75</strain>
        <plasmid evidence="1">Rts1</plasmid>
    </source>
</reference>
<reference evidence="1" key="6">
    <citation type="journal article" date="1988" name="Plasmid">
        <title>Nucleotide sequence and copy control function of the extension of the incI region (incI-b) of Rts 1.</title>
        <authorList>
            <person name="Nozue H."/>
            <person name="Tsuchiya K."/>
            <person name="Kamio Y."/>
        </authorList>
    </citation>
    <scope>NUCLEOTIDE SEQUENCE</scope>
    <source>
        <strain evidence="1">UR-75</strain>
        <plasmid evidence="1">Rts1</plasmid>
    </source>
</reference>
<keyword evidence="1" id="KW-0614">Plasmid</keyword>
<proteinExistence type="predicted"/>